<dbReference type="Proteomes" id="UP001392437">
    <property type="component" value="Unassembled WGS sequence"/>
</dbReference>
<dbReference type="InterPro" id="IPR011009">
    <property type="entry name" value="Kinase-like_dom_sf"/>
</dbReference>
<dbReference type="SUPFAM" id="SSF56112">
    <property type="entry name" value="Protein kinase-like (PK-like)"/>
    <property type="match status" value="1"/>
</dbReference>
<organism evidence="8 9">
    <name type="scientific">Apiospora kogelbergensis</name>
    <dbReference type="NCBI Taxonomy" id="1337665"/>
    <lineage>
        <taxon>Eukaryota</taxon>
        <taxon>Fungi</taxon>
        <taxon>Dikarya</taxon>
        <taxon>Ascomycota</taxon>
        <taxon>Pezizomycotina</taxon>
        <taxon>Sordariomycetes</taxon>
        <taxon>Xylariomycetidae</taxon>
        <taxon>Amphisphaeriales</taxon>
        <taxon>Apiosporaceae</taxon>
        <taxon>Apiospora</taxon>
    </lineage>
</organism>
<evidence type="ECO:0000256" key="3">
    <source>
        <dbReference type="ARBA" id="ARBA00022741"/>
    </source>
</evidence>
<keyword evidence="4" id="KW-0418">Kinase</keyword>
<reference evidence="8 9" key="1">
    <citation type="submission" date="2023-01" db="EMBL/GenBank/DDBJ databases">
        <title>Analysis of 21 Apiospora genomes using comparative genomics revels a genus with tremendous synthesis potential of carbohydrate active enzymes and secondary metabolites.</title>
        <authorList>
            <person name="Sorensen T."/>
        </authorList>
    </citation>
    <scope>NUCLEOTIDE SEQUENCE [LARGE SCALE GENOMIC DNA]</scope>
    <source>
        <strain evidence="8 9">CBS 117206</strain>
    </source>
</reference>
<dbReference type="InterPro" id="IPR000719">
    <property type="entry name" value="Prot_kinase_dom"/>
</dbReference>
<evidence type="ECO:0000313" key="8">
    <source>
        <dbReference type="EMBL" id="KAK8132515.1"/>
    </source>
</evidence>
<keyword evidence="9" id="KW-1185">Reference proteome</keyword>
<sequence>MAFEPGNVTPIRETLEEIGPAAPANIVHFDIDPSNIMIGDFQDEAPEHAVQPVFKLGDFGLTQEITGQYDRAALIRLQYGGKHGYRAPEQERGKDLVELGLFEPDIDTYGIHTNIWGIGVVADSYGWFLVEDAAKVPRGMETLYQRFPAELRELVARCMCSDSQQRPTLGYLLPAIQHYIAQGDALEAQGRSPPGENNADLEQFCREFILGNQSEASTISQEDEEDEARDGLGPLPGAAVQAAGNAFRRRSQSRSLSTTNGASPTSVYGGNQPSAENWAGREIVVGGANANANANDTQQSRYWDANGGSRAASVAYVQAEAQHLQRRQSTFGVDDEIEMDMDYWN</sequence>
<evidence type="ECO:0000259" key="7">
    <source>
        <dbReference type="PROSITE" id="PS50011"/>
    </source>
</evidence>
<dbReference type="EC" id="2.7.11.1" evidence="1"/>
<evidence type="ECO:0000256" key="4">
    <source>
        <dbReference type="ARBA" id="ARBA00022777"/>
    </source>
</evidence>
<dbReference type="Gene3D" id="1.10.510.10">
    <property type="entry name" value="Transferase(Phosphotransferase) domain 1"/>
    <property type="match status" value="1"/>
</dbReference>
<keyword evidence="2" id="KW-0808">Transferase</keyword>
<accession>A0AAW0RC73</accession>
<proteinExistence type="predicted"/>
<protein>
    <recommendedName>
        <fullName evidence="1">non-specific serine/threonine protein kinase</fullName>
        <ecNumber evidence="1">2.7.11.1</ecNumber>
    </recommendedName>
</protein>
<dbReference type="AlphaFoldDB" id="A0AAW0RC73"/>
<dbReference type="PANTHER" id="PTHR43671:SF13">
    <property type="entry name" value="SERINE_THREONINE-PROTEIN KINASE NEK2"/>
    <property type="match status" value="1"/>
</dbReference>
<dbReference type="EMBL" id="JAQQWP010000001">
    <property type="protein sequence ID" value="KAK8132515.1"/>
    <property type="molecule type" value="Genomic_DNA"/>
</dbReference>
<evidence type="ECO:0000313" key="9">
    <source>
        <dbReference type="Proteomes" id="UP001392437"/>
    </source>
</evidence>
<keyword evidence="3" id="KW-0547">Nucleotide-binding</keyword>
<feature type="domain" description="Protein kinase" evidence="7">
    <location>
        <begin position="1"/>
        <end position="180"/>
    </location>
</feature>
<evidence type="ECO:0000256" key="1">
    <source>
        <dbReference type="ARBA" id="ARBA00012513"/>
    </source>
</evidence>
<dbReference type="PANTHER" id="PTHR43671">
    <property type="entry name" value="SERINE/THREONINE-PROTEIN KINASE NEK"/>
    <property type="match status" value="1"/>
</dbReference>
<name>A0AAW0RC73_9PEZI</name>
<dbReference type="InterPro" id="IPR050660">
    <property type="entry name" value="NEK_Ser/Thr_kinase"/>
</dbReference>
<gene>
    <name evidence="8" type="ORF">PG999_000688</name>
</gene>
<keyword evidence="5" id="KW-0067">ATP-binding</keyword>
<feature type="region of interest" description="Disordered" evidence="6">
    <location>
        <begin position="216"/>
        <end position="274"/>
    </location>
</feature>
<dbReference type="GO" id="GO:0004674">
    <property type="term" value="F:protein serine/threonine kinase activity"/>
    <property type="evidence" value="ECO:0007669"/>
    <property type="project" value="UniProtKB-EC"/>
</dbReference>
<comment type="caution">
    <text evidence="8">The sequence shown here is derived from an EMBL/GenBank/DDBJ whole genome shotgun (WGS) entry which is preliminary data.</text>
</comment>
<dbReference type="GO" id="GO:0005524">
    <property type="term" value="F:ATP binding"/>
    <property type="evidence" value="ECO:0007669"/>
    <property type="project" value="UniProtKB-KW"/>
</dbReference>
<dbReference type="PROSITE" id="PS50011">
    <property type="entry name" value="PROTEIN_KINASE_DOM"/>
    <property type="match status" value="1"/>
</dbReference>
<evidence type="ECO:0000256" key="2">
    <source>
        <dbReference type="ARBA" id="ARBA00022679"/>
    </source>
</evidence>
<evidence type="ECO:0000256" key="6">
    <source>
        <dbReference type="SAM" id="MobiDB-lite"/>
    </source>
</evidence>
<feature type="compositionally biased region" description="Polar residues" evidence="6">
    <location>
        <begin position="258"/>
        <end position="274"/>
    </location>
</feature>
<evidence type="ECO:0000256" key="5">
    <source>
        <dbReference type="ARBA" id="ARBA00022840"/>
    </source>
</evidence>